<dbReference type="InterPro" id="IPR036390">
    <property type="entry name" value="WH_DNA-bd_sf"/>
</dbReference>
<dbReference type="EMBL" id="MSDF01000062">
    <property type="protein sequence ID" value="OPA83707.1"/>
    <property type="molecule type" value="Genomic_DNA"/>
</dbReference>
<dbReference type="Gene3D" id="1.10.10.10">
    <property type="entry name" value="Winged helix-like DNA-binding domain superfamily/Winged helix DNA-binding domain"/>
    <property type="match status" value="1"/>
</dbReference>
<evidence type="ECO:0000256" key="1">
    <source>
        <dbReference type="ARBA" id="ARBA00022603"/>
    </source>
</evidence>
<keyword evidence="3" id="KW-0949">S-adenosyl-L-methionine</keyword>
<feature type="domain" description="O-methyltransferase dimerisation" evidence="6">
    <location>
        <begin position="3"/>
        <end position="77"/>
    </location>
</feature>
<name>A0A1T2XV45_PSEFL</name>
<protein>
    <submittedName>
        <fullName evidence="7">Uncharacterized protein</fullName>
    </submittedName>
</protein>
<evidence type="ECO:0000259" key="6">
    <source>
        <dbReference type="Pfam" id="PF08100"/>
    </source>
</evidence>
<dbReference type="InterPro" id="IPR016461">
    <property type="entry name" value="COMT-like"/>
</dbReference>
<dbReference type="AlphaFoldDB" id="A0A1T2XV45"/>
<dbReference type="GO" id="GO:0032259">
    <property type="term" value="P:methylation"/>
    <property type="evidence" value="ECO:0007669"/>
    <property type="project" value="UniProtKB-KW"/>
</dbReference>
<accession>A0A1T2XV45</accession>
<evidence type="ECO:0000256" key="2">
    <source>
        <dbReference type="ARBA" id="ARBA00022679"/>
    </source>
</evidence>
<evidence type="ECO:0000256" key="4">
    <source>
        <dbReference type="PIRSR" id="PIRSR005739-1"/>
    </source>
</evidence>
<feature type="active site" description="Proton acceptor" evidence="4">
    <location>
        <position position="237"/>
    </location>
</feature>
<sequence length="327" mass="35014">MFQMIFGGYVSQVVYTVARLSFAEHFARGVRTPEGIAEAESLDVQATFRLMRACVSSGLLRYDAKTGFSSTPLLDVLHADAPNSMRGVALIIPAQGHWLPWGRLEHAVRSGEPQAVAALGKSAWQHLADTPDEAAAFALTMKSVSQVFNGEAVKHIATGQSTLAVDIGGANGTLVHALMMANSDLQGRVFDLPHVVPTAIDAAREHGLEARFSVTGGDFLTDALPAGDLYLLKLILHDWDDQTCASLLANCRNSIRAKGRLIIVEQLLGDINEPGFNPLMDLDMLVMLGGKERTLPEYTTLLAAHGFKVTGVTPTASPFAIIEAVAV</sequence>
<organism evidence="7 8">
    <name type="scientific">Pseudomonas fluorescens</name>
    <dbReference type="NCBI Taxonomy" id="294"/>
    <lineage>
        <taxon>Bacteria</taxon>
        <taxon>Pseudomonadati</taxon>
        <taxon>Pseudomonadota</taxon>
        <taxon>Gammaproteobacteria</taxon>
        <taxon>Pseudomonadales</taxon>
        <taxon>Pseudomonadaceae</taxon>
        <taxon>Pseudomonas</taxon>
    </lineage>
</organism>
<dbReference type="PIRSF" id="PIRSF005739">
    <property type="entry name" value="O-mtase"/>
    <property type="match status" value="1"/>
</dbReference>
<dbReference type="Proteomes" id="UP000190965">
    <property type="component" value="Unassembled WGS sequence"/>
</dbReference>
<dbReference type="Gene3D" id="3.40.50.150">
    <property type="entry name" value="Vaccinia Virus protein VP39"/>
    <property type="match status" value="1"/>
</dbReference>
<dbReference type="InterPro" id="IPR036388">
    <property type="entry name" value="WH-like_DNA-bd_sf"/>
</dbReference>
<comment type="caution">
    <text evidence="7">The sequence shown here is derived from an EMBL/GenBank/DDBJ whole genome shotgun (WGS) entry which is preliminary data.</text>
</comment>
<dbReference type="Pfam" id="PF00891">
    <property type="entry name" value="Methyltransf_2"/>
    <property type="match status" value="1"/>
</dbReference>
<dbReference type="PANTHER" id="PTHR43712:SF2">
    <property type="entry name" value="O-METHYLTRANSFERASE CICE"/>
    <property type="match status" value="1"/>
</dbReference>
<dbReference type="SUPFAM" id="SSF53335">
    <property type="entry name" value="S-adenosyl-L-methionine-dependent methyltransferases"/>
    <property type="match status" value="1"/>
</dbReference>
<evidence type="ECO:0000313" key="8">
    <source>
        <dbReference type="Proteomes" id="UP000190965"/>
    </source>
</evidence>
<dbReference type="InterPro" id="IPR029063">
    <property type="entry name" value="SAM-dependent_MTases_sf"/>
</dbReference>
<dbReference type="SUPFAM" id="SSF46785">
    <property type="entry name" value="Winged helix' DNA-binding domain"/>
    <property type="match status" value="1"/>
</dbReference>
<keyword evidence="2" id="KW-0808">Transferase</keyword>
<dbReference type="Gene3D" id="1.10.287.1350">
    <property type="match status" value="1"/>
</dbReference>
<evidence type="ECO:0000256" key="3">
    <source>
        <dbReference type="ARBA" id="ARBA00022691"/>
    </source>
</evidence>
<keyword evidence="1" id="KW-0489">Methyltransferase</keyword>
<dbReference type="GO" id="GO:0008171">
    <property type="term" value="F:O-methyltransferase activity"/>
    <property type="evidence" value="ECO:0007669"/>
    <property type="project" value="InterPro"/>
</dbReference>
<dbReference type="PANTHER" id="PTHR43712">
    <property type="entry name" value="PUTATIVE (AFU_ORTHOLOGUE AFUA_4G14580)-RELATED"/>
    <property type="match status" value="1"/>
</dbReference>
<dbReference type="InterPro" id="IPR012967">
    <property type="entry name" value="COMT_dimerisation"/>
</dbReference>
<dbReference type="Pfam" id="PF08100">
    <property type="entry name" value="Dimerisation"/>
    <property type="match status" value="1"/>
</dbReference>
<dbReference type="PROSITE" id="PS51683">
    <property type="entry name" value="SAM_OMT_II"/>
    <property type="match status" value="1"/>
</dbReference>
<reference evidence="7 8" key="1">
    <citation type="submission" date="2016-12" db="EMBL/GenBank/DDBJ databases">
        <title>Draft genome sequences of seven strains of Pseudomonas fluorescens that produce 4-formylaminooxyvinylglycine.</title>
        <authorList>
            <person name="Okrent R.A."/>
            <person name="Manning V.A."/>
            <person name="Trippe K.M."/>
        </authorList>
    </citation>
    <scope>NUCLEOTIDE SEQUENCE [LARGE SCALE GENOMIC DNA]</scope>
    <source>
        <strain evidence="7 8">P5A</strain>
    </source>
</reference>
<feature type="domain" description="O-methyltransferase C-terminal" evidence="5">
    <location>
        <begin position="101"/>
        <end position="308"/>
    </location>
</feature>
<evidence type="ECO:0000313" key="7">
    <source>
        <dbReference type="EMBL" id="OPA83707.1"/>
    </source>
</evidence>
<dbReference type="InterPro" id="IPR001077">
    <property type="entry name" value="COMT_C"/>
</dbReference>
<dbReference type="GO" id="GO:0046983">
    <property type="term" value="F:protein dimerization activity"/>
    <property type="evidence" value="ECO:0007669"/>
    <property type="project" value="InterPro"/>
</dbReference>
<gene>
    <name evidence="7" type="ORF">BFW87_30610</name>
</gene>
<proteinExistence type="predicted"/>
<evidence type="ECO:0000259" key="5">
    <source>
        <dbReference type="Pfam" id="PF00891"/>
    </source>
</evidence>